<dbReference type="InterPro" id="IPR017853">
    <property type="entry name" value="GH"/>
</dbReference>
<dbReference type="InterPro" id="IPR015883">
    <property type="entry name" value="Glyco_hydro_20_cat"/>
</dbReference>
<dbReference type="GO" id="GO:0005975">
    <property type="term" value="P:carbohydrate metabolic process"/>
    <property type="evidence" value="ECO:0007669"/>
    <property type="project" value="InterPro"/>
</dbReference>
<evidence type="ECO:0000256" key="7">
    <source>
        <dbReference type="SAM" id="SignalP"/>
    </source>
</evidence>
<dbReference type="InterPro" id="IPR052764">
    <property type="entry name" value="GH20_Enzymes"/>
</dbReference>
<dbReference type="SUPFAM" id="SSF55545">
    <property type="entry name" value="beta-N-acetylhexosaminidase-like domain"/>
    <property type="match status" value="1"/>
</dbReference>
<sequence length="710" mass="79367">MKFSTVLLLLESTSAALQTLPPVTWKYSPTRKYFDLATPRVRKIYVDAFAAGYKDADGLTLIPPTTLEFATTFSADLEAAFNISFEVEVVRAMPEGGIFLTLLDGYARPSFRYQSGLLSSEGYELEVGPELLVIRGAGARGIWWGTRTVIQEALLSKERKVRAGMLRDVPAVVTRGFMLDAGRKWYSASFLKDLCTYASFFKLNEFQYHISDNYPLNRGHNETWNKIYSQFSLYPQNAALQGIITRKNETLSREEFEDFQTHCARRGITVIPEIEAPGHALSITKWKPQLALEKKDLLNLTHPETIPTVKAIWSEFLPWFQTREVHLGADEYDSTMADVYIDFVNTMDAFIRAISEQMKAVRIWGTNEPSTTKAISRSVKIQHWQYGESDPVALAKGGYDVINSEDWWGYISIKNDHTPIFPAPYPQHFNVTRTLNFADQPGWQWAPSLFNPFNFTAQFQLPETSGRNKGAVIASWNDNGPDASTQLEAYYAWREGMPVVAARMWTGTRGAALNISSLSRSVELLAAAAPGQNLDRRTVPTEIDWIRTRDDNQTLGYGSKGMNHTLIITYDSPFTLTSNDTTLLLTTGGRLHYLADGFHYPLRSIDPAAGYDPGHPGRIWSNDTSSTHQEVSVPLSGELIIKTDPIGGSRAWMSDGSGQERFGGRFEVLVFGGRNTVTSWSQMAFVAPLDRAAGGVARIRAVDGLDGYSR</sequence>
<accession>A0A5J5EJD3</accession>
<feature type="signal peptide" evidence="7">
    <location>
        <begin position="1"/>
        <end position="16"/>
    </location>
</feature>
<keyword evidence="11" id="KW-1185">Reference proteome</keyword>
<feature type="chain" id="PRO_5023821248" description="beta-N-acetylhexosaminidase" evidence="7">
    <location>
        <begin position="17"/>
        <end position="710"/>
    </location>
</feature>
<organism evidence="10 11">
    <name type="scientific">Sphaerosporella brunnea</name>
    <dbReference type="NCBI Taxonomy" id="1250544"/>
    <lineage>
        <taxon>Eukaryota</taxon>
        <taxon>Fungi</taxon>
        <taxon>Dikarya</taxon>
        <taxon>Ascomycota</taxon>
        <taxon>Pezizomycotina</taxon>
        <taxon>Pezizomycetes</taxon>
        <taxon>Pezizales</taxon>
        <taxon>Pyronemataceae</taxon>
        <taxon>Sphaerosporella</taxon>
    </lineage>
</organism>
<dbReference type="Proteomes" id="UP000326924">
    <property type="component" value="Unassembled WGS sequence"/>
</dbReference>
<dbReference type="Pfam" id="PF00728">
    <property type="entry name" value="Glyco_hydro_20"/>
    <property type="match status" value="1"/>
</dbReference>
<reference evidence="10 11" key="1">
    <citation type="submission" date="2019-09" db="EMBL/GenBank/DDBJ databases">
        <title>Draft genome of the ectomycorrhizal ascomycete Sphaerosporella brunnea.</title>
        <authorList>
            <consortium name="DOE Joint Genome Institute"/>
            <person name="Benucci G.M."/>
            <person name="Marozzi G."/>
            <person name="Antonielli L."/>
            <person name="Sanchez S."/>
            <person name="Marco P."/>
            <person name="Wang X."/>
            <person name="Falini L.B."/>
            <person name="Barry K."/>
            <person name="Haridas S."/>
            <person name="Lipzen A."/>
            <person name="Labutti K."/>
            <person name="Grigoriev I.V."/>
            <person name="Murat C."/>
            <person name="Martin F."/>
            <person name="Albertini E."/>
            <person name="Donnini D."/>
            <person name="Bonito G."/>
        </authorList>
    </citation>
    <scope>NUCLEOTIDE SEQUENCE [LARGE SCALE GENOMIC DNA]</scope>
    <source>
        <strain evidence="10 11">Sb_GMNB300</strain>
    </source>
</reference>
<dbReference type="EC" id="3.2.1.52" evidence="3"/>
<dbReference type="PANTHER" id="PTHR43678:SF1">
    <property type="entry name" value="BETA-N-ACETYLHEXOSAMINIDASE"/>
    <property type="match status" value="1"/>
</dbReference>
<dbReference type="SUPFAM" id="SSF51445">
    <property type="entry name" value="(Trans)glycosidases"/>
    <property type="match status" value="1"/>
</dbReference>
<evidence type="ECO:0000256" key="4">
    <source>
        <dbReference type="ARBA" id="ARBA00022801"/>
    </source>
</evidence>
<dbReference type="OrthoDB" id="428480at2759"/>
<feature type="domain" description="Glycoside hydrolase family 20 catalytic" evidence="8">
    <location>
        <begin position="175"/>
        <end position="446"/>
    </location>
</feature>
<name>A0A5J5EJD3_9PEZI</name>
<feature type="domain" description="Beta-hexosaminidase bacterial type N-terminal" evidence="9">
    <location>
        <begin position="72"/>
        <end position="168"/>
    </location>
</feature>
<protein>
    <recommendedName>
        <fullName evidence="3">beta-N-acetylhexosaminidase</fullName>
        <ecNumber evidence="3">3.2.1.52</ecNumber>
    </recommendedName>
</protein>
<evidence type="ECO:0000259" key="8">
    <source>
        <dbReference type="Pfam" id="PF00728"/>
    </source>
</evidence>
<evidence type="ECO:0000259" key="9">
    <source>
        <dbReference type="Pfam" id="PF02838"/>
    </source>
</evidence>
<dbReference type="PANTHER" id="PTHR43678">
    <property type="entry name" value="PUTATIVE (AFU_ORTHOLOGUE AFUA_2G00640)-RELATED"/>
    <property type="match status" value="1"/>
</dbReference>
<evidence type="ECO:0000256" key="6">
    <source>
        <dbReference type="PIRSR" id="PIRSR625705-1"/>
    </source>
</evidence>
<dbReference type="CDD" id="cd06564">
    <property type="entry name" value="GH20_DspB_LnbB-like"/>
    <property type="match status" value="1"/>
</dbReference>
<evidence type="ECO:0000256" key="1">
    <source>
        <dbReference type="ARBA" id="ARBA00001231"/>
    </source>
</evidence>
<dbReference type="PRINTS" id="PR00738">
    <property type="entry name" value="GLHYDRLASE20"/>
</dbReference>
<evidence type="ECO:0000256" key="2">
    <source>
        <dbReference type="ARBA" id="ARBA00006285"/>
    </source>
</evidence>
<gene>
    <name evidence="10" type="ORF">FN846DRAFT_362098</name>
</gene>
<evidence type="ECO:0000256" key="3">
    <source>
        <dbReference type="ARBA" id="ARBA00012663"/>
    </source>
</evidence>
<comment type="similarity">
    <text evidence="2">Belongs to the glycosyl hydrolase 20 family.</text>
</comment>
<dbReference type="GO" id="GO:0004563">
    <property type="term" value="F:beta-N-acetylhexosaminidase activity"/>
    <property type="evidence" value="ECO:0007669"/>
    <property type="project" value="UniProtKB-EC"/>
</dbReference>
<keyword evidence="5" id="KW-0326">Glycosidase</keyword>
<dbReference type="Gene3D" id="3.20.20.80">
    <property type="entry name" value="Glycosidases"/>
    <property type="match status" value="1"/>
</dbReference>
<dbReference type="InterPro" id="IPR029018">
    <property type="entry name" value="Hex-like_dom2"/>
</dbReference>
<evidence type="ECO:0000313" key="11">
    <source>
        <dbReference type="Proteomes" id="UP000326924"/>
    </source>
</evidence>
<dbReference type="InterPro" id="IPR015882">
    <property type="entry name" value="HEX_bac_N"/>
</dbReference>
<comment type="catalytic activity">
    <reaction evidence="1">
        <text>Hydrolysis of terminal non-reducing N-acetyl-D-hexosamine residues in N-acetyl-beta-D-hexosaminides.</text>
        <dbReference type="EC" id="3.2.1.52"/>
    </reaction>
</comment>
<dbReference type="InParanoid" id="A0A5J5EJD3"/>
<comment type="caution">
    <text evidence="10">The sequence shown here is derived from an EMBL/GenBank/DDBJ whole genome shotgun (WGS) entry which is preliminary data.</text>
</comment>
<evidence type="ECO:0000256" key="5">
    <source>
        <dbReference type="ARBA" id="ARBA00023295"/>
    </source>
</evidence>
<feature type="active site" description="Proton donor" evidence="6">
    <location>
        <position position="331"/>
    </location>
</feature>
<dbReference type="EMBL" id="VXIS01000290">
    <property type="protein sequence ID" value="KAA8895066.1"/>
    <property type="molecule type" value="Genomic_DNA"/>
</dbReference>
<keyword evidence="7" id="KW-0732">Signal</keyword>
<dbReference type="InterPro" id="IPR025705">
    <property type="entry name" value="Beta_hexosaminidase_sua/sub"/>
</dbReference>
<keyword evidence="4" id="KW-0378">Hydrolase</keyword>
<dbReference type="Pfam" id="PF02838">
    <property type="entry name" value="Glyco_hydro_20b"/>
    <property type="match status" value="1"/>
</dbReference>
<proteinExistence type="inferred from homology"/>
<dbReference type="AlphaFoldDB" id="A0A5J5EJD3"/>
<evidence type="ECO:0000313" key="10">
    <source>
        <dbReference type="EMBL" id="KAA8895066.1"/>
    </source>
</evidence>
<dbReference type="Gene3D" id="3.30.379.10">
    <property type="entry name" value="Chitobiase/beta-hexosaminidase domain 2-like"/>
    <property type="match status" value="1"/>
</dbReference>